<evidence type="ECO:0000256" key="9">
    <source>
        <dbReference type="PROSITE-ProRule" id="PRU01050"/>
    </source>
</evidence>
<dbReference type="CDD" id="cd04163">
    <property type="entry name" value="Era"/>
    <property type="match status" value="1"/>
</dbReference>
<feature type="binding site" evidence="8">
    <location>
        <begin position="12"/>
        <end position="19"/>
    </location>
    <ligand>
        <name>GTP</name>
        <dbReference type="ChEBI" id="CHEBI:37565"/>
    </ligand>
</feature>
<dbReference type="InterPro" id="IPR030388">
    <property type="entry name" value="G_ERA_dom"/>
</dbReference>
<evidence type="ECO:0000256" key="1">
    <source>
        <dbReference type="ARBA" id="ARBA00007921"/>
    </source>
</evidence>
<comment type="similarity">
    <text evidence="1 8 9 10">Belongs to the TRAFAC class TrmE-Era-EngA-EngB-Septin-like GTPase superfamily. Era GTPase family.</text>
</comment>
<organism evidence="13 14">
    <name type="scientific">Marinisporobacter balticus</name>
    <dbReference type="NCBI Taxonomy" id="2018667"/>
    <lineage>
        <taxon>Bacteria</taxon>
        <taxon>Bacillati</taxon>
        <taxon>Bacillota</taxon>
        <taxon>Clostridia</taxon>
        <taxon>Peptostreptococcales</taxon>
        <taxon>Thermotaleaceae</taxon>
        <taxon>Marinisporobacter</taxon>
    </lineage>
</organism>
<dbReference type="GO" id="GO:0000028">
    <property type="term" value="P:ribosomal small subunit assembly"/>
    <property type="evidence" value="ECO:0007669"/>
    <property type="project" value="TreeGrafter"/>
</dbReference>
<keyword evidence="8" id="KW-1003">Cell membrane</keyword>
<evidence type="ECO:0000256" key="10">
    <source>
        <dbReference type="RuleBase" id="RU003761"/>
    </source>
</evidence>
<keyword evidence="8" id="KW-0699">rRNA-binding</keyword>
<dbReference type="PROSITE" id="PS50823">
    <property type="entry name" value="KH_TYPE_2"/>
    <property type="match status" value="1"/>
</dbReference>
<feature type="domain" description="Era-type G" evidence="12">
    <location>
        <begin position="4"/>
        <end position="171"/>
    </location>
</feature>
<dbReference type="PANTHER" id="PTHR42698">
    <property type="entry name" value="GTPASE ERA"/>
    <property type="match status" value="1"/>
</dbReference>
<evidence type="ECO:0000256" key="7">
    <source>
        <dbReference type="ARBA" id="ARBA00023136"/>
    </source>
</evidence>
<comment type="function">
    <text evidence="8">An essential GTPase that binds both GDP and GTP, with rapid nucleotide exchange. Plays a role in 16S rRNA processing and 30S ribosomal subunit biogenesis and possibly also in cell cycle regulation and energy metabolism.</text>
</comment>
<comment type="subunit">
    <text evidence="8">Monomer.</text>
</comment>
<evidence type="ECO:0000256" key="8">
    <source>
        <dbReference type="HAMAP-Rule" id="MF_00367"/>
    </source>
</evidence>
<dbReference type="InterPro" id="IPR006073">
    <property type="entry name" value="GTP-bd"/>
</dbReference>
<dbReference type="InterPro" id="IPR027417">
    <property type="entry name" value="P-loop_NTPase"/>
</dbReference>
<dbReference type="GO" id="GO:0005829">
    <property type="term" value="C:cytosol"/>
    <property type="evidence" value="ECO:0007669"/>
    <property type="project" value="TreeGrafter"/>
</dbReference>
<evidence type="ECO:0000256" key="5">
    <source>
        <dbReference type="ARBA" id="ARBA00022884"/>
    </source>
</evidence>
<dbReference type="Gene3D" id="3.40.50.300">
    <property type="entry name" value="P-loop containing nucleotide triphosphate hydrolases"/>
    <property type="match status" value="1"/>
</dbReference>
<dbReference type="GO" id="GO:0005886">
    <property type="term" value="C:plasma membrane"/>
    <property type="evidence" value="ECO:0007669"/>
    <property type="project" value="UniProtKB-SubCell"/>
</dbReference>
<evidence type="ECO:0000256" key="6">
    <source>
        <dbReference type="ARBA" id="ARBA00023134"/>
    </source>
</evidence>
<dbReference type="FunFam" id="3.40.50.300:FF:000094">
    <property type="entry name" value="GTPase Era"/>
    <property type="match status" value="1"/>
</dbReference>
<feature type="region of interest" description="G3" evidence="9">
    <location>
        <begin position="59"/>
        <end position="62"/>
    </location>
</feature>
<evidence type="ECO:0000256" key="3">
    <source>
        <dbReference type="ARBA" id="ARBA00022517"/>
    </source>
</evidence>
<dbReference type="RefSeq" id="WP_132241889.1">
    <property type="nucleotide sequence ID" value="NZ_SLWV01000001.1"/>
</dbReference>
<dbReference type="PRINTS" id="PR00326">
    <property type="entry name" value="GTP1OBG"/>
</dbReference>
<keyword evidence="3 8" id="KW-0690">Ribosome biogenesis</keyword>
<comment type="caution">
    <text evidence="13">The sequence shown here is derived from an EMBL/GenBank/DDBJ whole genome shotgun (WGS) entry which is preliminary data.</text>
</comment>
<dbReference type="NCBIfam" id="TIGR00231">
    <property type="entry name" value="small_GTP"/>
    <property type="match status" value="1"/>
</dbReference>
<evidence type="ECO:0000313" key="13">
    <source>
        <dbReference type="EMBL" id="TCO80033.1"/>
    </source>
</evidence>
<reference evidence="13 14" key="1">
    <citation type="submission" date="2019-03" db="EMBL/GenBank/DDBJ databases">
        <title>Genomic Encyclopedia of Type Strains, Phase IV (KMG-IV): sequencing the most valuable type-strain genomes for metagenomic binning, comparative biology and taxonomic classification.</title>
        <authorList>
            <person name="Goeker M."/>
        </authorList>
    </citation>
    <scope>NUCLEOTIDE SEQUENCE [LARGE SCALE GENOMIC DNA]</scope>
    <source>
        <strain evidence="13 14">DSM 102940</strain>
    </source>
</reference>
<keyword evidence="6 8" id="KW-0342">GTP-binding</keyword>
<keyword evidence="7 8" id="KW-0472">Membrane</keyword>
<evidence type="ECO:0000313" key="14">
    <source>
        <dbReference type="Proteomes" id="UP000294919"/>
    </source>
</evidence>
<dbReference type="InterPro" id="IPR005225">
    <property type="entry name" value="Small_GTP-bd"/>
</dbReference>
<dbReference type="PANTHER" id="PTHR42698:SF1">
    <property type="entry name" value="GTPASE ERA, MITOCHONDRIAL"/>
    <property type="match status" value="1"/>
</dbReference>
<dbReference type="NCBIfam" id="NF000908">
    <property type="entry name" value="PRK00089.1"/>
    <property type="match status" value="1"/>
</dbReference>
<sequence>MKFQSGFVTIIGRPNVGKSTLMNQIIGEKIAIMSDKPQTTRNKIQTIYTKENFQVIFLDTPGMHKPKNKLGEYMQKSAQQTLNEVDVILLVIDDTADMGPGDQYILEMIKTVKTPIVLVINKMDKIPPEKFEKIYNMYNQQNLFHDIIAISATENKNVQKLMDKIVKGLPEGPQYFPADMITDQPEKVIVSEIIREKLLHYLQEEVPHGVAVDVLSMKKREKQEIVDISATIYCEKKSHKGIIIGKNGRKLKGVGKSARIDIENLLGSKVFLELWVKVKEDWRDHENMLNTLGYKL</sequence>
<keyword evidence="4 8" id="KW-0547">Nucleotide-binding</keyword>
<proteinExistence type="inferred from homology"/>
<gene>
    <name evidence="8" type="primary">era</name>
    <name evidence="13" type="ORF">EV214_101271</name>
</gene>
<dbReference type="Proteomes" id="UP000294919">
    <property type="component" value="Unassembled WGS sequence"/>
</dbReference>
<dbReference type="GO" id="GO:0043024">
    <property type="term" value="F:ribosomal small subunit binding"/>
    <property type="evidence" value="ECO:0007669"/>
    <property type="project" value="TreeGrafter"/>
</dbReference>
<dbReference type="OrthoDB" id="9805918at2"/>
<protein>
    <recommendedName>
        <fullName evidence="2 8">GTPase Era</fullName>
    </recommendedName>
</protein>
<evidence type="ECO:0000259" key="12">
    <source>
        <dbReference type="PROSITE" id="PS51713"/>
    </source>
</evidence>
<feature type="region of interest" description="G5" evidence="9">
    <location>
        <begin position="150"/>
        <end position="152"/>
    </location>
</feature>
<dbReference type="CDD" id="cd22534">
    <property type="entry name" value="KH-II_Era"/>
    <property type="match status" value="1"/>
</dbReference>
<feature type="region of interest" description="G2" evidence="9">
    <location>
        <begin position="38"/>
        <end position="42"/>
    </location>
</feature>
<dbReference type="Pfam" id="PF01926">
    <property type="entry name" value="MMR_HSR1"/>
    <property type="match status" value="1"/>
</dbReference>
<comment type="subcellular location">
    <subcellularLocation>
        <location evidence="8">Cytoplasm</location>
    </subcellularLocation>
    <subcellularLocation>
        <location evidence="8">Cell membrane</location>
        <topology evidence="8">Peripheral membrane protein</topology>
    </subcellularLocation>
</comment>
<keyword evidence="8" id="KW-0963">Cytoplasm</keyword>
<feature type="binding site" evidence="8">
    <location>
        <begin position="121"/>
        <end position="124"/>
    </location>
    <ligand>
        <name>GTP</name>
        <dbReference type="ChEBI" id="CHEBI:37565"/>
    </ligand>
</feature>
<feature type="binding site" evidence="8">
    <location>
        <begin position="59"/>
        <end position="63"/>
    </location>
    <ligand>
        <name>GTP</name>
        <dbReference type="ChEBI" id="CHEBI:37565"/>
    </ligand>
</feature>
<dbReference type="SUPFAM" id="SSF54814">
    <property type="entry name" value="Prokaryotic type KH domain (KH-domain type II)"/>
    <property type="match status" value="1"/>
</dbReference>
<dbReference type="Pfam" id="PF07650">
    <property type="entry name" value="KH_2"/>
    <property type="match status" value="1"/>
</dbReference>
<dbReference type="GO" id="GO:0003924">
    <property type="term" value="F:GTPase activity"/>
    <property type="evidence" value="ECO:0007669"/>
    <property type="project" value="UniProtKB-UniRule"/>
</dbReference>
<dbReference type="EMBL" id="SLWV01000001">
    <property type="protein sequence ID" value="TCO80033.1"/>
    <property type="molecule type" value="Genomic_DNA"/>
</dbReference>
<evidence type="ECO:0000256" key="2">
    <source>
        <dbReference type="ARBA" id="ARBA00020484"/>
    </source>
</evidence>
<dbReference type="AlphaFoldDB" id="A0A4R2L196"/>
<dbReference type="GO" id="GO:0070181">
    <property type="term" value="F:small ribosomal subunit rRNA binding"/>
    <property type="evidence" value="ECO:0007669"/>
    <property type="project" value="UniProtKB-UniRule"/>
</dbReference>
<name>A0A4R2L196_9FIRM</name>
<dbReference type="FunFam" id="3.30.300.20:FF:000003">
    <property type="entry name" value="GTPase Era"/>
    <property type="match status" value="1"/>
</dbReference>
<keyword evidence="14" id="KW-1185">Reference proteome</keyword>
<dbReference type="PROSITE" id="PS51713">
    <property type="entry name" value="G_ERA"/>
    <property type="match status" value="1"/>
</dbReference>
<dbReference type="InterPro" id="IPR015946">
    <property type="entry name" value="KH_dom-like_a/b"/>
</dbReference>
<dbReference type="Gene3D" id="3.30.300.20">
    <property type="match status" value="1"/>
</dbReference>
<feature type="region of interest" description="G4" evidence="9">
    <location>
        <begin position="121"/>
        <end position="124"/>
    </location>
</feature>
<dbReference type="InterPro" id="IPR005662">
    <property type="entry name" value="GTPase_Era-like"/>
</dbReference>
<keyword evidence="5 8" id="KW-0694">RNA-binding</keyword>
<feature type="region of interest" description="G1" evidence="9">
    <location>
        <begin position="12"/>
        <end position="19"/>
    </location>
</feature>
<evidence type="ECO:0000259" key="11">
    <source>
        <dbReference type="PROSITE" id="PS50823"/>
    </source>
</evidence>
<feature type="domain" description="KH type-2" evidence="11">
    <location>
        <begin position="202"/>
        <end position="280"/>
    </location>
</feature>
<evidence type="ECO:0000256" key="4">
    <source>
        <dbReference type="ARBA" id="ARBA00022741"/>
    </source>
</evidence>
<dbReference type="InterPro" id="IPR004044">
    <property type="entry name" value="KH_dom_type_2"/>
</dbReference>
<dbReference type="HAMAP" id="MF_00367">
    <property type="entry name" value="GTPase_Era"/>
    <property type="match status" value="1"/>
</dbReference>
<dbReference type="GO" id="GO:0005525">
    <property type="term" value="F:GTP binding"/>
    <property type="evidence" value="ECO:0007669"/>
    <property type="project" value="UniProtKB-UniRule"/>
</dbReference>
<dbReference type="SUPFAM" id="SSF52540">
    <property type="entry name" value="P-loop containing nucleoside triphosphate hydrolases"/>
    <property type="match status" value="1"/>
</dbReference>
<dbReference type="NCBIfam" id="TIGR00436">
    <property type="entry name" value="era"/>
    <property type="match status" value="1"/>
</dbReference>
<accession>A0A4R2L196</accession>
<dbReference type="InterPro" id="IPR009019">
    <property type="entry name" value="KH_sf_prok-type"/>
</dbReference>